<organism evidence="3 4">
    <name type="scientific">Actinia tenebrosa</name>
    <name type="common">Australian red waratah sea anemone</name>
    <dbReference type="NCBI Taxonomy" id="6105"/>
    <lineage>
        <taxon>Eukaryota</taxon>
        <taxon>Metazoa</taxon>
        <taxon>Cnidaria</taxon>
        <taxon>Anthozoa</taxon>
        <taxon>Hexacorallia</taxon>
        <taxon>Actiniaria</taxon>
        <taxon>Actiniidae</taxon>
        <taxon>Actinia</taxon>
    </lineage>
</organism>
<evidence type="ECO:0000313" key="3">
    <source>
        <dbReference type="Proteomes" id="UP000515163"/>
    </source>
</evidence>
<proteinExistence type="predicted"/>
<accession>A0A6P8ILX4</accession>
<evidence type="ECO:0000256" key="2">
    <source>
        <dbReference type="SAM" id="Phobius"/>
    </source>
</evidence>
<evidence type="ECO:0000256" key="1">
    <source>
        <dbReference type="SAM" id="MobiDB-lite"/>
    </source>
</evidence>
<dbReference type="InParanoid" id="A0A6P8ILX4"/>
<feature type="transmembrane region" description="Helical" evidence="2">
    <location>
        <begin position="78"/>
        <end position="103"/>
    </location>
</feature>
<keyword evidence="2" id="KW-0812">Transmembrane</keyword>
<feature type="compositionally biased region" description="Polar residues" evidence="1">
    <location>
        <begin position="162"/>
        <end position="198"/>
    </location>
</feature>
<dbReference type="GeneID" id="116302764"/>
<sequence>MKENTSGEFAKMDDVDPAVLEYTVTKNMEYGKIYKFVVTAWNTLGESEYDDTMVKSITMTKKESGTKRPLGEKNSKCLTGVGVIAAILIASLVLNVLQFLFIWKKIRLNENRRNPDNERYTNQGNDDQVYDNAFELQQNSSSHAVLESKNPAPDYEAVQLQRGQQQKIRSKNLENSNSYEAPSATTQPSIYQSLSTTGPVPMNKKPVYETLRTGVPRNDNETNMYQPLGLRNQNSDYQTLHIDGSDSTI</sequence>
<dbReference type="RefSeq" id="XP_031567996.1">
    <property type="nucleotide sequence ID" value="XM_031712136.1"/>
</dbReference>
<reference evidence="4" key="1">
    <citation type="submission" date="2025-08" db="UniProtKB">
        <authorList>
            <consortium name="RefSeq"/>
        </authorList>
    </citation>
    <scope>IDENTIFICATION</scope>
</reference>
<feature type="region of interest" description="Disordered" evidence="1">
    <location>
        <begin position="162"/>
        <end position="205"/>
    </location>
</feature>
<keyword evidence="2" id="KW-1133">Transmembrane helix</keyword>
<dbReference type="Proteomes" id="UP000515163">
    <property type="component" value="Unplaced"/>
</dbReference>
<dbReference type="KEGG" id="aten:116302764"/>
<keyword evidence="3" id="KW-1185">Reference proteome</keyword>
<keyword evidence="2" id="KW-0472">Membrane</keyword>
<gene>
    <name evidence="4" type="primary">LOC116302764</name>
</gene>
<evidence type="ECO:0000313" key="4">
    <source>
        <dbReference type="RefSeq" id="XP_031567996.1"/>
    </source>
</evidence>
<dbReference type="AlphaFoldDB" id="A0A6P8ILX4"/>
<protein>
    <submittedName>
        <fullName evidence="4">Uncharacterized protein LOC116302764</fullName>
    </submittedName>
</protein>
<name>A0A6P8ILX4_ACTTE</name>
<dbReference type="OrthoDB" id="10551901at2759"/>